<evidence type="ECO:0000313" key="1">
    <source>
        <dbReference type="EMBL" id="KKQ27197.1"/>
    </source>
</evidence>
<comment type="caution">
    <text evidence="1">The sequence shown here is derived from an EMBL/GenBank/DDBJ whole genome shotgun (WGS) entry which is preliminary data.</text>
</comment>
<name>A0A0G0GB73_9BACT</name>
<evidence type="ECO:0000313" key="2">
    <source>
        <dbReference type="Proteomes" id="UP000034849"/>
    </source>
</evidence>
<dbReference type="STRING" id="1619046.US42_C0013G0006"/>
<accession>A0A0G0GB73</accession>
<dbReference type="EMBL" id="LBSX01000013">
    <property type="protein sequence ID" value="KKQ27197.1"/>
    <property type="molecule type" value="Genomic_DNA"/>
</dbReference>
<dbReference type="AlphaFoldDB" id="A0A0G0GB73"/>
<gene>
    <name evidence="1" type="ORF">US42_C0013G0006</name>
</gene>
<organism evidence="1 2">
    <name type="scientific">Candidatus Magasanikbacteria bacterium GW2011_GWC2_37_14</name>
    <dbReference type="NCBI Taxonomy" id="1619046"/>
    <lineage>
        <taxon>Bacteria</taxon>
        <taxon>Candidatus Magasanikiibacteriota</taxon>
    </lineage>
</organism>
<dbReference type="Proteomes" id="UP000034849">
    <property type="component" value="Unassembled WGS sequence"/>
</dbReference>
<reference evidence="1 2" key="1">
    <citation type="journal article" date="2015" name="Nature">
        <title>rRNA introns, odd ribosomes, and small enigmatic genomes across a large radiation of phyla.</title>
        <authorList>
            <person name="Brown C.T."/>
            <person name="Hug L.A."/>
            <person name="Thomas B.C."/>
            <person name="Sharon I."/>
            <person name="Castelle C.J."/>
            <person name="Singh A."/>
            <person name="Wilkins M.J."/>
            <person name="Williams K.H."/>
            <person name="Banfield J.F."/>
        </authorList>
    </citation>
    <scope>NUCLEOTIDE SEQUENCE [LARGE SCALE GENOMIC DNA]</scope>
</reference>
<protein>
    <submittedName>
        <fullName evidence="1">Uncharacterized protein</fullName>
    </submittedName>
</protein>
<proteinExistence type="predicted"/>
<sequence>MAEQEKRNVVQVDFFRKQKMDPGDFRVTLGKKEPNAEENEKLKQLEAFLSALGSILEDLSDVEFANELREAFLSGRGAELSVLCNPHELSQWNLLLEQFLEAIAGRGGINLTLSAERMQEFLFKLKNKFKTE</sequence>